<accession>A0AA86NP03</accession>
<dbReference type="EMBL" id="CAXDID020000698">
    <property type="protein sequence ID" value="CAL6110882.1"/>
    <property type="molecule type" value="Genomic_DNA"/>
</dbReference>
<organism evidence="1">
    <name type="scientific">Hexamita inflata</name>
    <dbReference type="NCBI Taxonomy" id="28002"/>
    <lineage>
        <taxon>Eukaryota</taxon>
        <taxon>Metamonada</taxon>
        <taxon>Diplomonadida</taxon>
        <taxon>Hexamitidae</taxon>
        <taxon>Hexamitinae</taxon>
        <taxon>Hexamita</taxon>
    </lineage>
</organism>
<reference evidence="2 3" key="2">
    <citation type="submission" date="2024-07" db="EMBL/GenBank/DDBJ databases">
        <authorList>
            <person name="Akdeniz Z."/>
        </authorList>
    </citation>
    <scope>NUCLEOTIDE SEQUENCE [LARGE SCALE GENOMIC DNA]</scope>
</reference>
<gene>
    <name evidence="1" type="ORF">HINF_LOCUS10236</name>
    <name evidence="2" type="ORF">HINF_LOCUS76128</name>
</gene>
<keyword evidence="3" id="KW-1185">Reference proteome</keyword>
<proteinExistence type="predicted"/>
<dbReference type="EMBL" id="CATOUU010000256">
    <property type="protein sequence ID" value="CAI9922591.1"/>
    <property type="molecule type" value="Genomic_DNA"/>
</dbReference>
<protein>
    <submittedName>
        <fullName evidence="2">Hypothetical_protein</fullName>
    </submittedName>
</protein>
<name>A0AA86NP03_9EUKA</name>
<evidence type="ECO:0000313" key="2">
    <source>
        <dbReference type="EMBL" id="CAL6110882.1"/>
    </source>
</evidence>
<evidence type="ECO:0000313" key="1">
    <source>
        <dbReference type="EMBL" id="CAI9922591.1"/>
    </source>
</evidence>
<evidence type="ECO:0000313" key="3">
    <source>
        <dbReference type="Proteomes" id="UP001642409"/>
    </source>
</evidence>
<sequence length="150" mass="17087">MAIQLQQVCNCDSRSCVQNIYIIIVVQKMVFKNSGIQNKNIRGAEAIKRVEVKQGRNVPEGGNNALRRQRCAKNTFLGQNSIQASQRRTIAKCEFWGWWYACTSCNLVFIDYYAHEYIISLKSLSRTPGAAWGLYPMPGCCPLPETPFRF</sequence>
<comment type="caution">
    <text evidence="1">The sequence shown here is derived from an EMBL/GenBank/DDBJ whole genome shotgun (WGS) entry which is preliminary data.</text>
</comment>
<dbReference type="AlphaFoldDB" id="A0AA86NP03"/>
<reference evidence="1" key="1">
    <citation type="submission" date="2023-06" db="EMBL/GenBank/DDBJ databases">
        <authorList>
            <person name="Kurt Z."/>
        </authorList>
    </citation>
    <scope>NUCLEOTIDE SEQUENCE</scope>
</reference>
<dbReference type="Proteomes" id="UP001642409">
    <property type="component" value="Unassembled WGS sequence"/>
</dbReference>